<comment type="caution">
    <text evidence="4">The sequence shown here is derived from an EMBL/GenBank/DDBJ whole genome shotgun (WGS) entry which is preliminary data.</text>
</comment>
<dbReference type="GO" id="GO:0016554">
    <property type="term" value="P:cytidine to uridine editing"/>
    <property type="evidence" value="ECO:0007669"/>
    <property type="project" value="InterPro"/>
</dbReference>
<dbReference type="AlphaFoldDB" id="A0AAD3TAR0"/>
<feature type="region of interest" description="Disordered" evidence="2">
    <location>
        <begin position="193"/>
        <end position="312"/>
    </location>
</feature>
<name>A0AAD3TAR0_NEPGR</name>
<evidence type="ECO:0000256" key="1">
    <source>
        <dbReference type="ARBA" id="ARBA00022946"/>
    </source>
</evidence>
<feature type="compositionally biased region" description="Polar residues" evidence="2">
    <location>
        <begin position="294"/>
        <end position="309"/>
    </location>
</feature>
<reference evidence="4" key="1">
    <citation type="submission" date="2023-05" db="EMBL/GenBank/DDBJ databases">
        <title>Nepenthes gracilis genome sequencing.</title>
        <authorList>
            <person name="Fukushima K."/>
        </authorList>
    </citation>
    <scope>NUCLEOTIDE SEQUENCE</scope>
    <source>
        <strain evidence="4">SING2019-196</strain>
    </source>
</reference>
<evidence type="ECO:0000259" key="3">
    <source>
        <dbReference type="Pfam" id="PF21864"/>
    </source>
</evidence>
<feature type="compositionally biased region" description="Low complexity" evidence="2">
    <location>
        <begin position="251"/>
        <end position="272"/>
    </location>
</feature>
<feature type="domain" description="MORF/ORRM1/DAG-like MORF" evidence="3">
    <location>
        <begin position="103"/>
        <end position="195"/>
    </location>
</feature>
<feature type="compositionally biased region" description="Polar residues" evidence="2">
    <location>
        <begin position="228"/>
        <end position="242"/>
    </location>
</feature>
<dbReference type="Gene3D" id="3.30.70.80">
    <property type="entry name" value="Peptidase S8 propeptide/proteinase inhibitor I9"/>
    <property type="match status" value="1"/>
</dbReference>
<feature type="region of interest" description="Disordered" evidence="2">
    <location>
        <begin position="360"/>
        <end position="435"/>
    </location>
</feature>
<dbReference type="GO" id="GO:0005739">
    <property type="term" value="C:mitochondrion"/>
    <property type="evidence" value="ECO:0007669"/>
    <property type="project" value="TreeGrafter"/>
</dbReference>
<dbReference type="GO" id="GO:0042803">
    <property type="term" value="F:protein homodimerization activity"/>
    <property type="evidence" value="ECO:0007669"/>
    <property type="project" value="UniProtKB-ARBA"/>
</dbReference>
<dbReference type="GO" id="GO:0080156">
    <property type="term" value="P:mitochondrial mRNA modification"/>
    <property type="evidence" value="ECO:0007669"/>
    <property type="project" value="TreeGrafter"/>
</dbReference>
<dbReference type="FunFam" id="3.30.70.80:FF:000001">
    <property type="entry name" value="Multiple organellar RNA editing factor"/>
    <property type="match status" value="1"/>
</dbReference>
<dbReference type="InterPro" id="IPR039206">
    <property type="entry name" value="MORF/ORRM1/DAG-like"/>
</dbReference>
<keyword evidence="1" id="KW-0809">Transit peptide</keyword>
<feature type="compositionally biased region" description="Polar residues" evidence="2">
    <location>
        <begin position="413"/>
        <end position="435"/>
    </location>
</feature>
<protein>
    <recommendedName>
        <fullName evidence="3">MORF/ORRM1/DAG-like MORF domain-containing protein</fullName>
    </recommendedName>
</protein>
<dbReference type="PANTHER" id="PTHR31346">
    <property type="entry name" value="MULTIPLE ORGANELLAR RNA EDITING FACTOR 2, CHLOROPLASTIC-RELATED-RELATED"/>
    <property type="match status" value="1"/>
</dbReference>
<proteinExistence type="predicted"/>
<sequence length="435" mass="47820">MASKVLRLRPALSLSSTLLNHFAAAPATISSSHSLLLHTPISPQPPQTSSSTAFLSPLPRILSPSPIHCRCFHSTPPSLSASRSYNDDDKIDPDTILFEGCDYKHWLITMDFPKDPQPSAEEMVETYVQTLAKVVGSVEEAKKRMYACSTTTYHGFQAEIDEETSKKFEGMPGVVFVLPDSYIDPVNKEYGGDKYINGTIIPRPPPVQYGRNTRRNRNYEQRPRGSMPNYQMNPVYEQQRSMQGDGRSHMPQQNFPPQQNYGPPQQNYGPPQLNYGPPQQNYGPPRQGERRNPIPTNGLGQQAGGSPTYQDKYIQGNYNLQEQRGYPHGDQRDYAPQEQRVFTGDTRNYAPPRPLGGALGQGGFESGSHGSTGTYGPGASGSYGQGKGSGLGPGYTAHGDNAKFPQPPDGQHNIMQGEQMNSQSMGQTGMKQGGY</sequence>
<accession>A0AAD3TAR0</accession>
<evidence type="ECO:0000256" key="2">
    <source>
        <dbReference type="SAM" id="MobiDB-lite"/>
    </source>
</evidence>
<gene>
    <name evidence="4" type="ORF">Nepgr_026910</name>
</gene>
<dbReference type="InterPro" id="IPR037045">
    <property type="entry name" value="S8pro/Inhibitor_I9_sf"/>
</dbReference>
<feature type="compositionally biased region" description="Gly residues" evidence="2">
    <location>
        <begin position="373"/>
        <end position="393"/>
    </location>
</feature>
<keyword evidence="5" id="KW-1185">Reference proteome</keyword>
<evidence type="ECO:0000313" key="5">
    <source>
        <dbReference type="Proteomes" id="UP001279734"/>
    </source>
</evidence>
<dbReference type="InterPro" id="IPR054059">
    <property type="entry name" value="MORF/ORRM1/DAG-like_MORF"/>
</dbReference>
<evidence type="ECO:0000313" key="4">
    <source>
        <dbReference type="EMBL" id="GMH25067.1"/>
    </source>
</evidence>
<organism evidence="4 5">
    <name type="scientific">Nepenthes gracilis</name>
    <name type="common">Slender pitcher plant</name>
    <dbReference type="NCBI Taxonomy" id="150966"/>
    <lineage>
        <taxon>Eukaryota</taxon>
        <taxon>Viridiplantae</taxon>
        <taxon>Streptophyta</taxon>
        <taxon>Embryophyta</taxon>
        <taxon>Tracheophyta</taxon>
        <taxon>Spermatophyta</taxon>
        <taxon>Magnoliopsida</taxon>
        <taxon>eudicotyledons</taxon>
        <taxon>Gunneridae</taxon>
        <taxon>Pentapetalae</taxon>
        <taxon>Caryophyllales</taxon>
        <taxon>Nepenthaceae</taxon>
        <taxon>Nepenthes</taxon>
    </lineage>
</organism>
<dbReference type="EMBL" id="BSYO01000029">
    <property type="protein sequence ID" value="GMH25067.1"/>
    <property type="molecule type" value="Genomic_DNA"/>
</dbReference>
<dbReference type="Proteomes" id="UP001279734">
    <property type="component" value="Unassembled WGS sequence"/>
</dbReference>
<dbReference type="Pfam" id="PF21864">
    <property type="entry name" value="MORF_dom"/>
    <property type="match status" value="1"/>
</dbReference>
<dbReference type="PANTHER" id="PTHR31346:SF5">
    <property type="entry name" value="MULTIPLE ORGANELLAR RNA EDITING FACTOR 1, MITOCHONDRIAL"/>
    <property type="match status" value="1"/>
</dbReference>